<dbReference type="Proteomes" id="UP000218418">
    <property type="component" value="Chromosome"/>
</dbReference>
<evidence type="ECO:0000313" key="2">
    <source>
        <dbReference type="Proteomes" id="UP000218418"/>
    </source>
</evidence>
<keyword evidence="2" id="KW-1185">Reference proteome</keyword>
<organism evidence="1 2">
    <name type="scientific">Calothrix parasitica NIES-267</name>
    <dbReference type="NCBI Taxonomy" id="1973488"/>
    <lineage>
        <taxon>Bacteria</taxon>
        <taxon>Bacillati</taxon>
        <taxon>Cyanobacteriota</taxon>
        <taxon>Cyanophyceae</taxon>
        <taxon>Nostocales</taxon>
        <taxon>Calotrichaceae</taxon>
        <taxon>Calothrix</taxon>
    </lineage>
</organism>
<gene>
    <name evidence="1" type="ORF">NIES267_35520</name>
</gene>
<protein>
    <submittedName>
        <fullName evidence="1">Uncharacterized protein</fullName>
    </submittedName>
</protein>
<accession>A0A1Z4LS66</accession>
<name>A0A1Z4LS66_9CYAN</name>
<dbReference type="AlphaFoldDB" id="A0A1Z4LS66"/>
<reference evidence="1 2" key="1">
    <citation type="submission" date="2017-06" db="EMBL/GenBank/DDBJ databases">
        <title>Genome sequencing of cyanobaciteial culture collection at National Institute for Environmental Studies (NIES).</title>
        <authorList>
            <person name="Hirose Y."/>
            <person name="Shimura Y."/>
            <person name="Fujisawa T."/>
            <person name="Nakamura Y."/>
            <person name="Kawachi M."/>
        </authorList>
    </citation>
    <scope>NUCLEOTIDE SEQUENCE [LARGE SCALE GENOMIC DNA]</scope>
    <source>
        <strain evidence="1 2">NIES-267</strain>
    </source>
</reference>
<dbReference type="EMBL" id="AP018227">
    <property type="protein sequence ID" value="BAY84057.1"/>
    <property type="molecule type" value="Genomic_DNA"/>
</dbReference>
<sequence>MLLQLIEFNGLDFSPIYRTFAISSGFATPSGYERKPIKINEKKY</sequence>
<proteinExistence type="predicted"/>
<evidence type="ECO:0000313" key="1">
    <source>
        <dbReference type="EMBL" id="BAY84057.1"/>
    </source>
</evidence>